<dbReference type="PANTHER" id="PTHR13439">
    <property type="entry name" value="CT120 PROTEIN"/>
    <property type="match status" value="1"/>
</dbReference>
<evidence type="ECO:0000313" key="8">
    <source>
        <dbReference type="EMBL" id="KAK9850075.1"/>
    </source>
</evidence>
<accession>A0AAW1SQ56</accession>
<dbReference type="InterPro" id="IPR050846">
    <property type="entry name" value="TLCD"/>
</dbReference>
<gene>
    <name evidence="8" type="ORF">WJX84_000688</name>
</gene>
<feature type="domain" description="TLC" evidence="7">
    <location>
        <begin position="46"/>
        <end position="245"/>
    </location>
</feature>
<name>A0AAW1SQ56_9CHLO</name>
<evidence type="ECO:0000256" key="4">
    <source>
        <dbReference type="ARBA" id="ARBA00023136"/>
    </source>
</evidence>
<dbReference type="Pfam" id="PF03798">
    <property type="entry name" value="TRAM_LAG1_CLN8"/>
    <property type="match status" value="1"/>
</dbReference>
<evidence type="ECO:0000256" key="1">
    <source>
        <dbReference type="ARBA" id="ARBA00004141"/>
    </source>
</evidence>
<feature type="transmembrane region" description="Helical" evidence="6">
    <location>
        <begin position="173"/>
        <end position="201"/>
    </location>
</feature>
<evidence type="ECO:0000256" key="3">
    <source>
        <dbReference type="ARBA" id="ARBA00022989"/>
    </source>
</evidence>
<dbReference type="InterPro" id="IPR006634">
    <property type="entry name" value="TLC-dom"/>
</dbReference>
<dbReference type="SMART" id="SM00724">
    <property type="entry name" value="TLC"/>
    <property type="match status" value="1"/>
</dbReference>
<dbReference type="GO" id="GO:0016020">
    <property type="term" value="C:membrane"/>
    <property type="evidence" value="ECO:0007669"/>
    <property type="project" value="UniProtKB-SubCell"/>
</dbReference>
<comment type="subcellular location">
    <subcellularLocation>
        <location evidence="1">Membrane</location>
        <topology evidence="1">Multi-pass membrane protein</topology>
    </subcellularLocation>
</comment>
<evidence type="ECO:0000256" key="2">
    <source>
        <dbReference type="ARBA" id="ARBA00022692"/>
    </source>
</evidence>
<sequence length="315" mass="34506">MASDGYPTNLINTWASISFVGWSVLPSLVHAATARAWPAYKHLPRHVQIGWCNRIGSAAHAIMLVAAQSQSLCNSHLWAEPLTAVSDAHFFWGSVMLGYLVYDTSHLLRTWKDAGRLSFLVHHLTALACVVLGIYGGRLAVFGMATQVAFELTTPLLHTLGCLKVAGRHRTKLYVALSAAFFLMFLICRVITASLILGWMAACVMALPSPKPVWAWAGLALYCVLCAVNFHWFAMLCSMARKMVQPQRTSSTALKELTAIQSTAELVRSFSGPLRLRMKASDPLASRFALLKAGNRLEDRSSGEHLIRARLPSGA</sequence>
<keyword evidence="9" id="KW-1185">Reference proteome</keyword>
<feature type="transmembrane region" description="Helical" evidence="6">
    <location>
        <begin position="114"/>
        <end position="135"/>
    </location>
</feature>
<keyword evidence="3 6" id="KW-1133">Transmembrane helix</keyword>
<evidence type="ECO:0000313" key="9">
    <source>
        <dbReference type="Proteomes" id="UP001485043"/>
    </source>
</evidence>
<dbReference type="AlphaFoldDB" id="A0AAW1SQ56"/>
<dbReference type="Proteomes" id="UP001485043">
    <property type="component" value="Unassembled WGS sequence"/>
</dbReference>
<keyword evidence="2 5" id="KW-0812">Transmembrane</keyword>
<feature type="transmembrane region" description="Helical" evidence="6">
    <location>
        <begin position="213"/>
        <end position="233"/>
    </location>
</feature>
<dbReference type="PROSITE" id="PS50922">
    <property type="entry name" value="TLC"/>
    <property type="match status" value="1"/>
</dbReference>
<evidence type="ECO:0000256" key="6">
    <source>
        <dbReference type="SAM" id="Phobius"/>
    </source>
</evidence>
<dbReference type="GO" id="GO:0055088">
    <property type="term" value="P:lipid homeostasis"/>
    <property type="evidence" value="ECO:0007669"/>
    <property type="project" value="TreeGrafter"/>
</dbReference>
<dbReference type="GO" id="GO:0005783">
    <property type="term" value="C:endoplasmic reticulum"/>
    <property type="evidence" value="ECO:0007669"/>
    <property type="project" value="TreeGrafter"/>
</dbReference>
<organism evidence="8 9">
    <name type="scientific">Apatococcus fuscideae</name>
    <dbReference type="NCBI Taxonomy" id="2026836"/>
    <lineage>
        <taxon>Eukaryota</taxon>
        <taxon>Viridiplantae</taxon>
        <taxon>Chlorophyta</taxon>
        <taxon>core chlorophytes</taxon>
        <taxon>Trebouxiophyceae</taxon>
        <taxon>Chlorellales</taxon>
        <taxon>Chlorellaceae</taxon>
        <taxon>Apatococcus</taxon>
    </lineage>
</organism>
<dbReference type="PANTHER" id="PTHR13439:SF0">
    <property type="entry name" value="TOPOISOMERASE I DAMAGE AFFECTED PROTEIN 4"/>
    <property type="match status" value="1"/>
</dbReference>
<evidence type="ECO:0000259" key="7">
    <source>
        <dbReference type="PROSITE" id="PS50922"/>
    </source>
</evidence>
<reference evidence="8 9" key="1">
    <citation type="journal article" date="2024" name="Nat. Commun.">
        <title>Phylogenomics reveals the evolutionary origins of lichenization in chlorophyte algae.</title>
        <authorList>
            <person name="Puginier C."/>
            <person name="Libourel C."/>
            <person name="Otte J."/>
            <person name="Skaloud P."/>
            <person name="Haon M."/>
            <person name="Grisel S."/>
            <person name="Petersen M."/>
            <person name="Berrin J.G."/>
            <person name="Delaux P.M."/>
            <person name="Dal Grande F."/>
            <person name="Keller J."/>
        </authorList>
    </citation>
    <scope>NUCLEOTIDE SEQUENCE [LARGE SCALE GENOMIC DNA]</scope>
    <source>
        <strain evidence="8 9">SAG 2523</strain>
    </source>
</reference>
<keyword evidence="4 5" id="KW-0472">Membrane</keyword>
<comment type="caution">
    <text evidence="8">The sequence shown here is derived from an EMBL/GenBank/DDBJ whole genome shotgun (WGS) entry which is preliminary data.</text>
</comment>
<proteinExistence type="predicted"/>
<dbReference type="EMBL" id="JALJOV010001307">
    <property type="protein sequence ID" value="KAK9850075.1"/>
    <property type="molecule type" value="Genomic_DNA"/>
</dbReference>
<protein>
    <recommendedName>
        <fullName evidence="7">TLC domain-containing protein</fullName>
    </recommendedName>
</protein>
<evidence type="ECO:0000256" key="5">
    <source>
        <dbReference type="PROSITE-ProRule" id="PRU00205"/>
    </source>
</evidence>
<feature type="transmembrane region" description="Helical" evidence="6">
    <location>
        <begin position="141"/>
        <end position="161"/>
    </location>
</feature>